<feature type="chain" id="PRO_5042157089" evidence="2">
    <location>
        <begin position="25"/>
        <end position="269"/>
    </location>
</feature>
<organism evidence="3 4">
    <name type="scientific">Cylindrotheca closterium</name>
    <dbReference type="NCBI Taxonomy" id="2856"/>
    <lineage>
        <taxon>Eukaryota</taxon>
        <taxon>Sar</taxon>
        <taxon>Stramenopiles</taxon>
        <taxon>Ochrophyta</taxon>
        <taxon>Bacillariophyta</taxon>
        <taxon>Bacillariophyceae</taxon>
        <taxon>Bacillariophycidae</taxon>
        <taxon>Bacillariales</taxon>
        <taxon>Bacillariaceae</taxon>
        <taxon>Cylindrotheca</taxon>
    </lineage>
</organism>
<comment type="caution">
    <text evidence="3">The sequence shown here is derived from an EMBL/GenBank/DDBJ whole genome shotgun (WGS) entry which is preliminary data.</text>
</comment>
<gene>
    <name evidence="3" type="ORF">CYCCA115_LOCUS883</name>
</gene>
<sequence length="269" mass="30593">MTLSLKYLSSLLLLIQLELRSVNSWGVVPVQRYPKQTSQIFQAGGNDEDDGEWVDYDDLEVLQGDETEYGDREEDWIPDAARAKKKPKHLTPANEVIKPKEPKKKGEKTNAMMEDSRPTPYTEDEEEIIAAMGGKQRKSKKREDGFLGDCTLAEIALDYSVPICYLADVLCMWGVPVPIDINSRLGDMVTGEQAFALVEAVNSLDIGALQDRYANQDMVKMCHEWEIDIRDAFAFAMKEGWSLPFGVRTVLRQEQEDELLRVYSKLYTE</sequence>
<reference evidence="3" key="1">
    <citation type="submission" date="2023-08" db="EMBL/GenBank/DDBJ databases">
        <authorList>
            <person name="Audoor S."/>
            <person name="Bilcke G."/>
        </authorList>
    </citation>
    <scope>NUCLEOTIDE SEQUENCE</scope>
</reference>
<name>A0AAD2CD49_9STRA</name>
<evidence type="ECO:0000313" key="3">
    <source>
        <dbReference type="EMBL" id="CAJ1920352.1"/>
    </source>
</evidence>
<feature type="region of interest" description="Disordered" evidence="1">
    <location>
        <begin position="98"/>
        <end position="123"/>
    </location>
</feature>
<dbReference type="AlphaFoldDB" id="A0AAD2CD49"/>
<accession>A0AAD2CD49</accession>
<dbReference type="EMBL" id="CAKOGP040000002">
    <property type="protein sequence ID" value="CAJ1920352.1"/>
    <property type="molecule type" value="Genomic_DNA"/>
</dbReference>
<evidence type="ECO:0000256" key="1">
    <source>
        <dbReference type="SAM" id="MobiDB-lite"/>
    </source>
</evidence>
<dbReference type="Proteomes" id="UP001295423">
    <property type="component" value="Unassembled WGS sequence"/>
</dbReference>
<keyword evidence="2" id="KW-0732">Signal</keyword>
<proteinExistence type="predicted"/>
<evidence type="ECO:0000256" key="2">
    <source>
        <dbReference type="SAM" id="SignalP"/>
    </source>
</evidence>
<keyword evidence="4" id="KW-1185">Reference proteome</keyword>
<feature type="signal peptide" evidence="2">
    <location>
        <begin position="1"/>
        <end position="24"/>
    </location>
</feature>
<protein>
    <submittedName>
        <fullName evidence="3">Uncharacterized protein</fullName>
    </submittedName>
</protein>
<evidence type="ECO:0000313" key="4">
    <source>
        <dbReference type="Proteomes" id="UP001295423"/>
    </source>
</evidence>